<name>A0A317DWJ1_9PROT</name>
<dbReference type="SUPFAM" id="SSF52922">
    <property type="entry name" value="TK C-terminal domain-like"/>
    <property type="match status" value="1"/>
</dbReference>
<evidence type="ECO:0000256" key="3">
    <source>
        <dbReference type="ARBA" id="ARBA00022982"/>
    </source>
</evidence>
<dbReference type="GO" id="GO:0016625">
    <property type="term" value="F:oxidoreductase activity, acting on the aldehyde or oxo group of donors, iron-sulfur protein as acceptor"/>
    <property type="evidence" value="ECO:0007669"/>
    <property type="project" value="UniProtKB-ARBA"/>
</dbReference>
<dbReference type="Pfam" id="PF02775">
    <property type="entry name" value="TPP_enzyme_C"/>
    <property type="match status" value="1"/>
</dbReference>
<gene>
    <name evidence="8" type="ORF">DKG75_18180</name>
</gene>
<keyword evidence="6" id="KW-0411">Iron-sulfur</keyword>
<dbReference type="InterPro" id="IPR017896">
    <property type="entry name" value="4Fe4S_Fe-S-bd"/>
</dbReference>
<feature type="domain" description="4Fe-4S ferredoxin-type" evidence="7">
    <location>
        <begin position="610"/>
        <end position="640"/>
    </location>
</feature>
<protein>
    <submittedName>
        <fullName evidence="8">Indolepyruvate ferredoxin oxidoreductase family protein</fullName>
    </submittedName>
</protein>
<dbReference type="InterPro" id="IPR046667">
    <property type="entry name" value="DUF6537"/>
</dbReference>
<comment type="caution">
    <text evidence="8">The sequence shown here is derived from an EMBL/GenBank/DDBJ whole genome shotgun (WGS) entry which is preliminary data.</text>
</comment>
<keyword evidence="3" id="KW-0249">Electron transport</keyword>
<dbReference type="OrthoDB" id="9803617at2"/>
<dbReference type="InterPro" id="IPR011766">
    <property type="entry name" value="TPP_enzyme_TPP-bd"/>
</dbReference>
<dbReference type="InterPro" id="IPR002880">
    <property type="entry name" value="Pyrv_Fd/Flavodoxin_OxRdtase_N"/>
</dbReference>
<dbReference type="Gene3D" id="3.40.50.970">
    <property type="match status" value="1"/>
</dbReference>
<dbReference type="AlphaFoldDB" id="A0A317DWJ1"/>
<dbReference type="PROSITE" id="PS51379">
    <property type="entry name" value="4FE4S_FER_2"/>
    <property type="match status" value="1"/>
</dbReference>
<keyword evidence="1" id="KW-0813">Transport</keyword>
<keyword evidence="5" id="KW-0408">Iron</keyword>
<dbReference type="InterPro" id="IPR002869">
    <property type="entry name" value="Pyrv_flavodox_OxRed_cen"/>
</dbReference>
<evidence type="ECO:0000256" key="2">
    <source>
        <dbReference type="ARBA" id="ARBA00022485"/>
    </source>
</evidence>
<dbReference type="GO" id="GO:0030976">
    <property type="term" value="F:thiamine pyrophosphate binding"/>
    <property type="evidence" value="ECO:0007669"/>
    <property type="project" value="InterPro"/>
</dbReference>
<dbReference type="RefSeq" id="WP_109922587.1">
    <property type="nucleotide sequence ID" value="NZ_QGLF01000005.1"/>
</dbReference>
<dbReference type="GO" id="GO:0051539">
    <property type="term" value="F:4 iron, 4 sulfur cluster binding"/>
    <property type="evidence" value="ECO:0007669"/>
    <property type="project" value="UniProtKB-KW"/>
</dbReference>
<dbReference type="Proteomes" id="UP000246077">
    <property type="component" value="Unassembled WGS sequence"/>
</dbReference>
<evidence type="ECO:0000256" key="4">
    <source>
        <dbReference type="ARBA" id="ARBA00023002"/>
    </source>
</evidence>
<dbReference type="GO" id="GO:0044281">
    <property type="term" value="P:small molecule metabolic process"/>
    <property type="evidence" value="ECO:0007669"/>
    <property type="project" value="UniProtKB-ARBA"/>
</dbReference>
<dbReference type="Pfam" id="PF01558">
    <property type="entry name" value="POR"/>
    <property type="match status" value="1"/>
</dbReference>
<sequence>MPDGAQGPLPVTLDDKYLSHDGHILLNGMQALVRLAFEQQRRDREAGLKTGGFISGYRGSPLGGFDLELNRVKPLLEAVNIRFQPGVNEDLAATALWGTQQIALGRKEATVDGVFGFWYGKGPGVDRTGDVFKHANLAGTHPRGGVLAIAGDDHTCKSSTTAHQTEYAFVDAMIPVLAPASLAEIIDYGLAGIALSRHAGVWVALKLVAEIADTTGTIPAKSGFPGPVSPVPAADVHIRWPDTAQAQEARLHLHKLPAVAAFARANGLDRVVERPAGARLGIVTAGKAYGDLLEAFALLGLDPARRAALGIAVYKVALVWPLEPEGIAGFAEGLEELLVVEEKRPLIEDQIKAILYPRAGARPAVAGKRDTDGTPLLKTHDELSPVEVAAALARRLNLAAPSPPAPAPAPAKRTPYFCSGCPHNTSTVVPEGSIAHAGIGCHYMATWMDRATETFTHMGGEGANWIGQAPFVTTRHIFQNLGDGTYFHSGLLAIRAAVAARVPVTYKILYNDAVAMTGGQHHDGPLTPAMIAAQIRAEGVERIALVSDDIKRHDPPAYPPRVSLHDRADLDAVQRELRDIPGVSAIIYDQTCAAEKRRRRKRNLMADPPRRVVINEAVCEGCGDCGSQSNCLSIVPVETEFGRKRQIDQSSCNKDFSCLKGFCPSMVTVEGGRLRMPHPRGGDAPAAEVLPEPALAALPWSGLALGVGGTGIVTLGALLAMAAHVEGLDATVLDQTGLAQKGGAVTSHIRIRAQADGSAVRVPAGGADLILGCDAVVAAGAEARARMAPGRTSAVVNSHAGSIAEFTHDADARLPVADLLRLIGKACGPERVTALEATRLATELVGDAMAANLFLLGIASQQGLLPVAPAAIETAIALNETAAAANRGAFRWGRMQAHDPARVAAAAQSAEAGAEPAHHRLSASLDDHIARRTRALGDYQNRAYGARFARAVEAVRAAEARVRPGEDSLARATAEALYRVMAIKDEYEVARLYTDGDFARMVAARFEGGYRLNVHLSPPLLAGADPATGRPAKRAFGPPVFALFRLLKRLKFLRGTAFDPFGWTAERRAERALRETYLALAEEIARDLTPARHDIAVALMAQTARVRGFGPVKAAAMAAVARDRAPLLAAFRQDDPPRHLARAAE</sequence>
<evidence type="ECO:0000256" key="1">
    <source>
        <dbReference type="ARBA" id="ARBA00022448"/>
    </source>
</evidence>
<dbReference type="InterPro" id="IPR051457">
    <property type="entry name" value="2-oxoacid:Fd_oxidoreductase"/>
</dbReference>
<accession>A0A317DWJ1</accession>
<evidence type="ECO:0000313" key="8">
    <source>
        <dbReference type="EMBL" id="PWR18901.1"/>
    </source>
</evidence>
<dbReference type="InterPro" id="IPR029061">
    <property type="entry name" value="THDP-binding"/>
</dbReference>
<dbReference type="SUPFAM" id="SSF53323">
    <property type="entry name" value="Pyruvate-ferredoxin oxidoreductase, PFOR, domain III"/>
    <property type="match status" value="1"/>
</dbReference>
<dbReference type="PANTHER" id="PTHR48084:SF3">
    <property type="entry name" value="SUBUNIT OF PYRUVATE:FLAVODOXIN OXIDOREDUCTASE"/>
    <property type="match status" value="1"/>
</dbReference>
<dbReference type="SUPFAM" id="SSF52518">
    <property type="entry name" value="Thiamin diphosphate-binding fold (THDP-binding)"/>
    <property type="match status" value="2"/>
</dbReference>
<dbReference type="PANTHER" id="PTHR48084">
    <property type="entry name" value="2-OXOGLUTARATE OXIDOREDUCTASE SUBUNIT KORB-RELATED"/>
    <property type="match status" value="1"/>
</dbReference>
<dbReference type="NCBIfam" id="NF009588">
    <property type="entry name" value="PRK13029.1"/>
    <property type="match status" value="1"/>
</dbReference>
<evidence type="ECO:0000313" key="9">
    <source>
        <dbReference type="Proteomes" id="UP000246077"/>
    </source>
</evidence>
<dbReference type="NCBIfam" id="NF009589">
    <property type="entry name" value="PRK13030.1"/>
    <property type="match status" value="1"/>
</dbReference>
<dbReference type="InterPro" id="IPR009014">
    <property type="entry name" value="Transketo_C/PFOR_II"/>
</dbReference>
<organism evidence="8 9">
    <name type="scientific">Zavarzinia compransoris</name>
    <dbReference type="NCBI Taxonomy" id="1264899"/>
    <lineage>
        <taxon>Bacteria</taxon>
        <taxon>Pseudomonadati</taxon>
        <taxon>Pseudomonadota</taxon>
        <taxon>Alphaproteobacteria</taxon>
        <taxon>Rhodospirillales</taxon>
        <taxon>Zavarziniaceae</taxon>
        <taxon>Zavarzinia</taxon>
    </lineage>
</organism>
<keyword evidence="2" id="KW-0479">Metal-binding</keyword>
<dbReference type="EMBL" id="QGLF01000005">
    <property type="protein sequence ID" value="PWR18901.1"/>
    <property type="molecule type" value="Genomic_DNA"/>
</dbReference>
<dbReference type="Pfam" id="PF20169">
    <property type="entry name" value="DUF6537"/>
    <property type="match status" value="1"/>
</dbReference>
<keyword evidence="9" id="KW-1185">Reference proteome</keyword>
<dbReference type="CDD" id="cd07034">
    <property type="entry name" value="TPP_PYR_PFOR_IOR-alpha_like"/>
    <property type="match status" value="1"/>
</dbReference>
<reference evidence="9" key="1">
    <citation type="submission" date="2018-05" db="EMBL/GenBank/DDBJ databases">
        <title>Zavarzinia sp. HR-AS.</title>
        <authorList>
            <person name="Lee Y."/>
            <person name="Jeon C.O."/>
        </authorList>
    </citation>
    <scope>NUCLEOTIDE SEQUENCE [LARGE SCALE GENOMIC DNA]</scope>
    <source>
        <strain evidence="9">DSM 1231</strain>
    </source>
</reference>
<dbReference type="InterPro" id="IPR019752">
    <property type="entry name" value="Pyrv/ketoisovalerate_OxRed_cat"/>
</dbReference>
<keyword evidence="2" id="KW-0004">4Fe-4S</keyword>
<evidence type="ECO:0000256" key="5">
    <source>
        <dbReference type="ARBA" id="ARBA00023004"/>
    </source>
</evidence>
<evidence type="ECO:0000259" key="7">
    <source>
        <dbReference type="PROSITE" id="PS51379"/>
    </source>
</evidence>
<keyword evidence="8" id="KW-0670">Pyruvate</keyword>
<dbReference type="Gene3D" id="3.40.920.10">
    <property type="entry name" value="Pyruvate-ferredoxin oxidoreductase, PFOR, domain III"/>
    <property type="match status" value="1"/>
</dbReference>
<evidence type="ECO:0000256" key="6">
    <source>
        <dbReference type="ARBA" id="ARBA00023014"/>
    </source>
</evidence>
<keyword evidence="4" id="KW-0560">Oxidoreductase</keyword>
<proteinExistence type="predicted"/>
<dbReference type="GO" id="GO:0045333">
    <property type="term" value="P:cellular respiration"/>
    <property type="evidence" value="ECO:0007669"/>
    <property type="project" value="UniProtKB-ARBA"/>
</dbReference>